<proteinExistence type="predicted"/>
<evidence type="ECO:0000313" key="1">
    <source>
        <dbReference type="EMBL" id="MCK8492924.1"/>
    </source>
</evidence>
<name>A0ABT0HL87_9BACT</name>
<dbReference type="RefSeq" id="WP_248477516.1">
    <property type="nucleotide sequence ID" value="NZ_JALPRF010000002.1"/>
</dbReference>
<accession>A0ABT0HL87</accession>
<protein>
    <submittedName>
        <fullName evidence="1">Uncharacterized protein</fullName>
    </submittedName>
</protein>
<keyword evidence="2" id="KW-1185">Reference proteome</keyword>
<dbReference type="Proteomes" id="UP001202180">
    <property type="component" value="Unassembled WGS sequence"/>
</dbReference>
<evidence type="ECO:0000313" key="2">
    <source>
        <dbReference type="Proteomes" id="UP001202180"/>
    </source>
</evidence>
<comment type="caution">
    <text evidence="1">The sequence shown here is derived from an EMBL/GenBank/DDBJ whole genome shotgun (WGS) entry which is preliminary data.</text>
</comment>
<sequence length="111" mass="12560">MITIDDEMRGMLEQTCQFARTCALQVGDSVFKAGLREYRAVIVMIQYGTTQSYMEVADKMLDKVEDLSNMDEESIESTKAMIVLASYMLSELIDEDFNIVPNADRSEEVSP</sequence>
<gene>
    <name evidence="1" type="ORF">M0L20_13735</name>
</gene>
<dbReference type="EMBL" id="JALPRF010000002">
    <property type="protein sequence ID" value="MCK8492924.1"/>
    <property type="molecule type" value="Genomic_DNA"/>
</dbReference>
<organism evidence="1 2">
    <name type="scientific">Spirosoma liriopis</name>
    <dbReference type="NCBI Taxonomy" id="2937440"/>
    <lineage>
        <taxon>Bacteria</taxon>
        <taxon>Pseudomonadati</taxon>
        <taxon>Bacteroidota</taxon>
        <taxon>Cytophagia</taxon>
        <taxon>Cytophagales</taxon>
        <taxon>Cytophagaceae</taxon>
        <taxon>Spirosoma</taxon>
    </lineage>
</organism>
<reference evidence="1 2" key="1">
    <citation type="submission" date="2022-04" db="EMBL/GenBank/DDBJ databases">
        <title>Spirosoma sp. strain RP8 genome sequencing and assembly.</title>
        <authorList>
            <person name="Jung Y."/>
        </authorList>
    </citation>
    <scope>NUCLEOTIDE SEQUENCE [LARGE SCALE GENOMIC DNA]</scope>
    <source>
        <strain evidence="1 2">RP8</strain>
    </source>
</reference>